<dbReference type="CDD" id="cd03522">
    <property type="entry name" value="MoeA_like"/>
    <property type="match status" value="1"/>
</dbReference>
<dbReference type="Gene3D" id="3.40.980.10">
    <property type="entry name" value="MoaB/Mog-like domain"/>
    <property type="match status" value="1"/>
</dbReference>
<feature type="domain" description="MoaB/Mog" evidence="2">
    <location>
        <begin position="171"/>
        <end position="303"/>
    </location>
</feature>
<accession>A0A2C9DDR7</accession>
<dbReference type="InterPro" id="IPR012184">
    <property type="entry name" value="Bifunc_Mopterin-bd"/>
</dbReference>
<keyword evidence="1" id="KW-0460">Magnesium</keyword>
<dbReference type="SUPFAM" id="SSF53448">
    <property type="entry name" value="Nucleotide-diphospho-sugar transferases"/>
    <property type="match status" value="1"/>
</dbReference>
<keyword evidence="3" id="KW-0808">Transferase</keyword>
<dbReference type="PANTHER" id="PTHR43777:SF1">
    <property type="entry name" value="MOLYBDENUM COFACTOR CYTIDYLYLTRANSFERASE"/>
    <property type="match status" value="1"/>
</dbReference>
<dbReference type="Gene3D" id="3.90.550.10">
    <property type="entry name" value="Spore Coat Polysaccharide Biosynthesis Protein SpsA, Chain A"/>
    <property type="match status" value="1"/>
</dbReference>
<name>A0A2C9DDR7_9HYPH</name>
<evidence type="ECO:0000313" key="4">
    <source>
        <dbReference type="Proteomes" id="UP000223606"/>
    </source>
</evidence>
<dbReference type="RefSeq" id="WP_099558599.1">
    <property type="nucleotide sequence ID" value="NZ_LT960614.1"/>
</dbReference>
<dbReference type="GO" id="GO:0061602">
    <property type="term" value="F:molybdenum cofactor cytidylyltransferase activity"/>
    <property type="evidence" value="ECO:0007669"/>
    <property type="project" value="UniProtKB-EC"/>
</dbReference>
<dbReference type="SUPFAM" id="SSF53218">
    <property type="entry name" value="Molybdenum cofactor biosynthesis proteins"/>
    <property type="match status" value="1"/>
</dbReference>
<dbReference type="OrthoDB" id="9779263at2"/>
<dbReference type="Proteomes" id="UP000223606">
    <property type="component" value="Chromosome 1"/>
</dbReference>
<reference evidence="4" key="1">
    <citation type="submission" date="2017-09" db="EMBL/GenBank/DDBJ databases">
        <title>Genome sequence of Nannocystis excedens DSM 71.</title>
        <authorList>
            <person name="Blom J."/>
        </authorList>
    </citation>
    <scope>NUCLEOTIDE SEQUENCE [LARGE SCALE GENOMIC DNA]</scope>
    <source>
        <strain evidence="4">type strain: E19</strain>
    </source>
</reference>
<keyword evidence="3" id="KW-0548">Nucleotidyltransferase</keyword>
<dbReference type="KEGG" id="hdi:HDIA_4852"/>
<dbReference type="EC" id="2.7.7.76" evidence="3"/>
<dbReference type="EMBL" id="LT960614">
    <property type="protein sequence ID" value="SON58393.1"/>
    <property type="molecule type" value="Genomic_DNA"/>
</dbReference>
<dbReference type="Pfam" id="PF12804">
    <property type="entry name" value="NTP_transf_3"/>
    <property type="match status" value="1"/>
</dbReference>
<dbReference type="InterPro" id="IPR001453">
    <property type="entry name" value="MoaB/Mog_dom"/>
</dbReference>
<sequence length="540" mass="56285">MKITDLPVDKAEGAILAHAVRAGRTLKKGTRLAAADIERLKAAAVETVVAAVLDDSDVHEDEAAHRLAEAIAGDGLDVEAPATGRSNLFAREAGLFKVDRARIDAINRVDPGITVATRPADRGAEAGRMVATVKIIPFAVPRDSLERAIAIASPESRPVLSVKPYRPLRVAVISTTLPTLKPSVIDKTLSVLAERLAPAGASIVADMRVAHETAAIADALRALKDQPDLVILFGASAITDIADVIPAGLTAAGGTVIHFGMPVDPGNLLLLGDLRGLPVVGAPGCARSPRENGFDFVLERLLAGDRVGPDDIIGMGVGGLLMDIVTRPAPRSGIAQVEDRHEPHVAALVLAAGRSSRMGASNKLLAEVDGEAMVRHAARAALGSKARSVTVVTGHMAEEVEAAVADFDVEVTHNPDFADGLSTSLKAGLMAVPEDAEAVVVLLGDMPRISSAMIDQLIGAYDPATGALIALPVHEGKRGNPVLWSRRFFDDLMGLEGDVGARHLIATNKDAVVEVELDDAITLDIDTPDALAAIGGRQRA</sequence>
<dbReference type="InterPro" id="IPR036425">
    <property type="entry name" value="MoaB/Mog-like_dom_sf"/>
</dbReference>
<dbReference type="SMART" id="SM00852">
    <property type="entry name" value="MoCF_biosynth"/>
    <property type="match status" value="1"/>
</dbReference>
<dbReference type="InterPro" id="IPR025877">
    <property type="entry name" value="MobA-like_NTP_Trfase"/>
</dbReference>
<dbReference type="PIRSF" id="PIRSF036626">
    <property type="entry name" value="MPTBd_MobAlike"/>
    <property type="match status" value="1"/>
</dbReference>
<dbReference type="CDD" id="cd04182">
    <property type="entry name" value="GT_2_like_f"/>
    <property type="match status" value="1"/>
</dbReference>
<dbReference type="PANTHER" id="PTHR43777">
    <property type="entry name" value="MOLYBDENUM COFACTOR CYTIDYLYLTRANSFERASE"/>
    <property type="match status" value="1"/>
</dbReference>
<protein>
    <submittedName>
        <fullName evidence="3">Molybdenum cofactor cytidylyltransferase</fullName>
        <ecNumber evidence="3">2.7.7.76</ecNumber>
    </submittedName>
</protein>
<organism evidence="3 4">
    <name type="scientific">Hartmannibacter diazotrophicus</name>
    <dbReference type="NCBI Taxonomy" id="1482074"/>
    <lineage>
        <taxon>Bacteria</taxon>
        <taxon>Pseudomonadati</taxon>
        <taxon>Pseudomonadota</taxon>
        <taxon>Alphaproteobacteria</taxon>
        <taxon>Hyphomicrobiales</taxon>
        <taxon>Pleomorphomonadaceae</taxon>
        <taxon>Hartmannibacter</taxon>
    </lineage>
</organism>
<evidence type="ECO:0000313" key="3">
    <source>
        <dbReference type="EMBL" id="SON58393.1"/>
    </source>
</evidence>
<dbReference type="Pfam" id="PF00994">
    <property type="entry name" value="MoCF_biosynth"/>
    <property type="match status" value="1"/>
</dbReference>
<dbReference type="AlphaFoldDB" id="A0A2C9DDR7"/>
<keyword evidence="4" id="KW-1185">Reference proteome</keyword>
<evidence type="ECO:0000259" key="2">
    <source>
        <dbReference type="SMART" id="SM00852"/>
    </source>
</evidence>
<dbReference type="InterPro" id="IPR029044">
    <property type="entry name" value="Nucleotide-diphossugar_trans"/>
</dbReference>
<evidence type="ECO:0000256" key="1">
    <source>
        <dbReference type="ARBA" id="ARBA00022842"/>
    </source>
</evidence>
<proteinExistence type="predicted"/>
<gene>
    <name evidence="3" type="primary">mocA</name>
    <name evidence="3" type="ORF">HDIA_4852</name>
</gene>